<keyword evidence="5" id="KW-0539">Nucleus</keyword>
<evidence type="ECO:0000256" key="5">
    <source>
        <dbReference type="ARBA" id="ARBA00023242"/>
    </source>
</evidence>
<dbReference type="CDD" id="cd11393">
    <property type="entry name" value="bHLH_AtbHLH_like"/>
    <property type="match status" value="1"/>
</dbReference>
<feature type="region of interest" description="Disordered" evidence="6">
    <location>
        <begin position="176"/>
        <end position="198"/>
    </location>
</feature>
<feature type="domain" description="BHLH" evidence="7">
    <location>
        <begin position="76"/>
        <end position="125"/>
    </location>
</feature>
<evidence type="ECO:0000259" key="7">
    <source>
        <dbReference type="PROSITE" id="PS50888"/>
    </source>
</evidence>
<dbReference type="GO" id="GO:0046983">
    <property type="term" value="F:protein dimerization activity"/>
    <property type="evidence" value="ECO:0007669"/>
    <property type="project" value="InterPro"/>
</dbReference>
<accession>A0A9D5CUW3</accession>
<keyword evidence="9" id="KW-1185">Reference proteome</keyword>
<sequence length="198" mass="21675">MLGFFEPEVELCRSVSGMQQRDALFPSFSSPPLLITAPANKEQSSINGHANDMETLRKQGSKRLKISQPAGEPSTTIHKLRMNAPVKKSQKLGDKITALQQLVSPFGKTDTASVLLEATICIKALHEQIQVLASPYFCSKLKTSSQVNERERAGLHGRGLCLVPISPGIIKLANQEHNQHGVPERFARRSLGRGSPKN</sequence>
<dbReference type="EMBL" id="JAGGNH010000003">
    <property type="protein sequence ID" value="KAJ0979477.1"/>
    <property type="molecule type" value="Genomic_DNA"/>
</dbReference>
<comment type="subcellular location">
    <subcellularLocation>
        <location evidence="1">Nucleus</location>
    </subcellularLocation>
</comment>
<dbReference type="GO" id="GO:0000978">
    <property type="term" value="F:RNA polymerase II cis-regulatory region sequence-specific DNA binding"/>
    <property type="evidence" value="ECO:0007669"/>
    <property type="project" value="TreeGrafter"/>
</dbReference>
<comment type="caution">
    <text evidence="8">The sequence shown here is derived from an EMBL/GenBank/DDBJ whole genome shotgun (WGS) entry which is preliminary data.</text>
</comment>
<evidence type="ECO:0000256" key="4">
    <source>
        <dbReference type="ARBA" id="ARBA00023163"/>
    </source>
</evidence>
<dbReference type="GO" id="GO:0000981">
    <property type="term" value="F:DNA-binding transcription factor activity, RNA polymerase II-specific"/>
    <property type="evidence" value="ECO:0007669"/>
    <property type="project" value="TreeGrafter"/>
</dbReference>
<evidence type="ECO:0000256" key="1">
    <source>
        <dbReference type="ARBA" id="ARBA00004123"/>
    </source>
</evidence>
<protein>
    <recommendedName>
        <fullName evidence="7">BHLH domain-containing protein</fullName>
    </recommendedName>
</protein>
<dbReference type="SUPFAM" id="SSF47459">
    <property type="entry name" value="HLH, helix-loop-helix DNA-binding domain"/>
    <property type="match status" value="1"/>
</dbReference>
<evidence type="ECO:0000256" key="2">
    <source>
        <dbReference type="ARBA" id="ARBA00005510"/>
    </source>
</evidence>
<evidence type="ECO:0000313" key="9">
    <source>
        <dbReference type="Proteomes" id="UP001085076"/>
    </source>
</evidence>
<reference evidence="8" key="1">
    <citation type="submission" date="2021-03" db="EMBL/GenBank/DDBJ databases">
        <authorList>
            <person name="Li Z."/>
            <person name="Yang C."/>
        </authorList>
    </citation>
    <scope>NUCLEOTIDE SEQUENCE</scope>
    <source>
        <strain evidence="8">Dzin_1.0</strain>
        <tissue evidence="8">Leaf</tissue>
    </source>
</reference>
<dbReference type="InterPro" id="IPR011598">
    <property type="entry name" value="bHLH_dom"/>
</dbReference>
<reference evidence="8" key="2">
    <citation type="journal article" date="2022" name="Hortic Res">
        <title>The genome of Dioscorea zingiberensis sheds light on the biosynthesis, origin and evolution of the medicinally important diosgenin saponins.</title>
        <authorList>
            <person name="Li Y."/>
            <person name="Tan C."/>
            <person name="Li Z."/>
            <person name="Guo J."/>
            <person name="Li S."/>
            <person name="Chen X."/>
            <person name="Wang C."/>
            <person name="Dai X."/>
            <person name="Yang H."/>
            <person name="Song W."/>
            <person name="Hou L."/>
            <person name="Xu J."/>
            <person name="Tong Z."/>
            <person name="Xu A."/>
            <person name="Yuan X."/>
            <person name="Wang W."/>
            <person name="Yang Q."/>
            <person name="Chen L."/>
            <person name="Sun Z."/>
            <person name="Wang K."/>
            <person name="Pan B."/>
            <person name="Chen J."/>
            <person name="Bao Y."/>
            <person name="Liu F."/>
            <person name="Qi X."/>
            <person name="Gang D.R."/>
            <person name="Wen J."/>
            <person name="Li J."/>
        </authorList>
    </citation>
    <scope>NUCLEOTIDE SEQUENCE</scope>
    <source>
        <strain evidence="8">Dzin_1.0</strain>
    </source>
</reference>
<dbReference type="PANTHER" id="PTHR16223:SF238">
    <property type="entry name" value="TRANSCRIPTION FACTOR BHLH114"/>
    <property type="match status" value="1"/>
</dbReference>
<comment type="similarity">
    <text evidence="2">Belongs to the bHLH protein family.</text>
</comment>
<dbReference type="InterPro" id="IPR045239">
    <property type="entry name" value="bHLH95_bHLH"/>
</dbReference>
<feature type="compositionally biased region" description="Basic and acidic residues" evidence="6">
    <location>
        <begin position="177"/>
        <end position="187"/>
    </location>
</feature>
<dbReference type="PANTHER" id="PTHR16223">
    <property type="entry name" value="TRANSCRIPTION FACTOR BHLH83-RELATED"/>
    <property type="match status" value="1"/>
</dbReference>
<evidence type="ECO:0000313" key="8">
    <source>
        <dbReference type="EMBL" id="KAJ0979477.1"/>
    </source>
</evidence>
<dbReference type="Proteomes" id="UP001085076">
    <property type="component" value="Miscellaneous, Linkage group lg03"/>
</dbReference>
<dbReference type="InterPro" id="IPR045843">
    <property type="entry name" value="IND-like"/>
</dbReference>
<gene>
    <name evidence="8" type="ORF">J5N97_014951</name>
</gene>
<evidence type="ECO:0000256" key="6">
    <source>
        <dbReference type="SAM" id="MobiDB-lite"/>
    </source>
</evidence>
<organism evidence="8 9">
    <name type="scientific">Dioscorea zingiberensis</name>
    <dbReference type="NCBI Taxonomy" id="325984"/>
    <lineage>
        <taxon>Eukaryota</taxon>
        <taxon>Viridiplantae</taxon>
        <taxon>Streptophyta</taxon>
        <taxon>Embryophyta</taxon>
        <taxon>Tracheophyta</taxon>
        <taxon>Spermatophyta</taxon>
        <taxon>Magnoliopsida</taxon>
        <taxon>Liliopsida</taxon>
        <taxon>Dioscoreales</taxon>
        <taxon>Dioscoreaceae</taxon>
        <taxon>Dioscorea</taxon>
    </lineage>
</organism>
<dbReference type="PROSITE" id="PS50888">
    <property type="entry name" value="BHLH"/>
    <property type="match status" value="1"/>
</dbReference>
<keyword evidence="4" id="KW-0804">Transcription</keyword>
<evidence type="ECO:0000256" key="3">
    <source>
        <dbReference type="ARBA" id="ARBA00023015"/>
    </source>
</evidence>
<dbReference type="AlphaFoldDB" id="A0A9D5CUW3"/>
<proteinExistence type="inferred from homology"/>
<keyword evidence="3" id="KW-0805">Transcription regulation</keyword>
<name>A0A9D5CUW3_9LILI</name>
<dbReference type="OrthoDB" id="1870356at2759"/>
<dbReference type="InterPro" id="IPR036638">
    <property type="entry name" value="HLH_DNA-bd_sf"/>
</dbReference>
<dbReference type="GO" id="GO:0005634">
    <property type="term" value="C:nucleus"/>
    <property type="evidence" value="ECO:0007669"/>
    <property type="project" value="UniProtKB-SubCell"/>
</dbReference>